<dbReference type="AlphaFoldDB" id="A0A4Y7KLN5"/>
<keyword evidence="2" id="KW-1185">Reference proteome</keyword>
<evidence type="ECO:0000313" key="2">
    <source>
        <dbReference type="Proteomes" id="UP000316621"/>
    </source>
</evidence>
<reference evidence="1 2" key="1">
    <citation type="journal article" date="2018" name="Science">
        <title>The opium poppy genome and morphinan production.</title>
        <authorList>
            <person name="Guo L."/>
            <person name="Winzer T."/>
            <person name="Yang X."/>
            <person name="Li Y."/>
            <person name="Ning Z."/>
            <person name="He Z."/>
            <person name="Teodor R."/>
            <person name="Lu Y."/>
            <person name="Bowser T.A."/>
            <person name="Graham I.A."/>
            <person name="Ye K."/>
        </authorList>
    </citation>
    <scope>NUCLEOTIDE SEQUENCE [LARGE SCALE GENOMIC DNA]</scope>
    <source>
        <strain evidence="2">cv. HN1</strain>
        <tissue evidence="1">Leaves</tissue>
    </source>
</reference>
<organism evidence="1 2">
    <name type="scientific">Papaver somniferum</name>
    <name type="common">Opium poppy</name>
    <dbReference type="NCBI Taxonomy" id="3469"/>
    <lineage>
        <taxon>Eukaryota</taxon>
        <taxon>Viridiplantae</taxon>
        <taxon>Streptophyta</taxon>
        <taxon>Embryophyta</taxon>
        <taxon>Tracheophyta</taxon>
        <taxon>Spermatophyta</taxon>
        <taxon>Magnoliopsida</taxon>
        <taxon>Ranunculales</taxon>
        <taxon>Papaveraceae</taxon>
        <taxon>Papaveroideae</taxon>
        <taxon>Papaver</taxon>
    </lineage>
</organism>
<name>A0A4Y7KLN5_PAPSO</name>
<gene>
    <name evidence="1" type="ORF">C5167_049750</name>
</gene>
<sequence length="230" mass="25687">MENDLLCCQFDNLDFATISQGQSPISLIEIDFLCNTFKGLNLDDGDHNKIQASESEILDGFAHCQASITSKVPSLMSGNFNSSLEINCQARFTLFGKFHSVIPIRSVYLDDDGVSDDLNFKLSDEIDRTLQTSSHHINDAVLSIITILKKVQLQVLDYMKRDCQSFGVMSIHSDINMDGSPRWLVILLSVGFCLHSRGVDKIEELYVGDYGGMGQNQKDDLVPYSTSRVF</sequence>
<protein>
    <submittedName>
        <fullName evidence="1">Uncharacterized protein</fullName>
    </submittedName>
</protein>
<dbReference type="Gramene" id="RZC74264">
    <property type="protein sequence ID" value="RZC74264"/>
    <property type="gene ID" value="C5167_049750"/>
</dbReference>
<proteinExistence type="predicted"/>
<dbReference type="Proteomes" id="UP000316621">
    <property type="component" value="Chromosome 8"/>
</dbReference>
<dbReference type="EMBL" id="CM010722">
    <property type="protein sequence ID" value="RZC74264.1"/>
    <property type="molecule type" value="Genomic_DNA"/>
</dbReference>
<accession>A0A4Y7KLN5</accession>
<evidence type="ECO:0000313" key="1">
    <source>
        <dbReference type="EMBL" id="RZC74264.1"/>
    </source>
</evidence>